<evidence type="ECO:0000256" key="6">
    <source>
        <dbReference type="ARBA" id="ARBA00022989"/>
    </source>
</evidence>
<evidence type="ECO:0000313" key="11">
    <source>
        <dbReference type="Proteomes" id="UP001492380"/>
    </source>
</evidence>
<comment type="subcellular location">
    <subcellularLocation>
        <location evidence="8">Cell membrane</location>
        <topology evidence="8">Multi-pass membrane protein</topology>
    </subcellularLocation>
    <subcellularLocation>
        <location evidence="1">Endomembrane system</location>
        <topology evidence="1">Multi-pass membrane protein</topology>
    </subcellularLocation>
</comment>
<evidence type="ECO:0000256" key="7">
    <source>
        <dbReference type="ARBA" id="ARBA00023136"/>
    </source>
</evidence>
<comment type="similarity">
    <text evidence="2 8">Belongs to the NiCoT transporter (TC 2.A.52) family.</text>
</comment>
<organism evidence="10 11">
    <name type="scientific">Phyllosticta capitalensis</name>
    <dbReference type="NCBI Taxonomy" id="121624"/>
    <lineage>
        <taxon>Eukaryota</taxon>
        <taxon>Fungi</taxon>
        <taxon>Dikarya</taxon>
        <taxon>Ascomycota</taxon>
        <taxon>Pezizomycotina</taxon>
        <taxon>Dothideomycetes</taxon>
        <taxon>Dothideomycetes incertae sedis</taxon>
        <taxon>Botryosphaeriales</taxon>
        <taxon>Phyllostictaceae</taxon>
        <taxon>Phyllosticta</taxon>
    </lineage>
</organism>
<evidence type="ECO:0000256" key="1">
    <source>
        <dbReference type="ARBA" id="ARBA00004127"/>
    </source>
</evidence>
<dbReference type="EMBL" id="JBBWRZ010000005">
    <property type="protein sequence ID" value="KAK8235398.1"/>
    <property type="molecule type" value="Genomic_DNA"/>
</dbReference>
<dbReference type="Proteomes" id="UP001492380">
    <property type="component" value="Unassembled WGS sequence"/>
</dbReference>
<feature type="transmembrane region" description="Helical" evidence="8">
    <location>
        <begin position="347"/>
        <end position="367"/>
    </location>
</feature>
<accession>A0ABR1YPL8</accession>
<feature type="transmembrane region" description="Helical" evidence="8">
    <location>
        <begin position="255"/>
        <end position="283"/>
    </location>
</feature>
<evidence type="ECO:0000313" key="10">
    <source>
        <dbReference type="EMBL" id="KAK8235398.1"/>
    </source>
</evidence>
<comment type="caution">
    <text evidence="10">The sequence shown here is derived from an EMBL/GenBank/DDBJ whole genome shotgun (WGS) entry which is preliminary data.</text>
</comment>
<name>A0ABR1YPL8_9PEZI</name>
<dbReference type="InterPro" id="IPR004688">
    <property type="entry name" value="Ni/Co_transpt"/>
</dbReference>
<feature type="transmembrane region" description="Helical" evidence="8">
    <location>
        <begin position="111"/>
        <end position="134"/>
    </location>
</feature>
<keyword evidence="6 8" id="KW-1133">Transmembrane helix</keyword>
<protein>
    <recommendedName>
        <fullName evidence="8">Nickel/cobalt efflux system</fullName>
    </recommendedName>
</protein>
<dbReference type="PANTHER" id="PTHR31611:SF0">
    <property type="entry name" value="HIGH-AFFINITY NICKEL TRANSPORT PROTEIN NIC1"/>
    <property type="match status" value="1"/>
</dbReference>
<sequence length="456" mass="49003">MAAPLQQYPSSDGASQEERGFLTNVSKKAEVYHGRVPYLRKLPFSSISVIIAVAVVNILLWVAVGVVLHFHPALISTAVLSYTLGLRHALDADHISAIDLMTRRLIASGQRPVTVGMFFSLGHSTIVIITSIVVAATASAVSSKFDSFSRVGGIIGTSVSAAFLILLGVLNGYVLYKLIKQLRQAIAMQPGEEQDFKIQGAGCLFNVLKAMFRLIDRPWKMYPLGILFGLGFDTSSEIALLGISSIQAAAGTSIWLILLFPLLFTAGMCLLDTTDGALMMALYTSTSLARDTLAVLYYSIVLTAITVIVALVVGVLQLLSLVLNVATPTPTGPFWDGVERAGDSYEIIGGAICGTFVVGGVASVLLYRPWRRRVDRWRAANAVAAERPSDSDDGGRDHEQPQPYTDDVENQDQQYGAPMLVERQGDDGEAGKKGSQSAAKGDAERVSIHEVRGERA</sequence>
<keyword evidence="11" id="KW-1185">Reference proteome</keyword>
<evidence type="ECO:0000256" key="3">
    <source>
        <dbReference type="ARBA" id="ARBA00022448"/>
    </source>
</evidence>
<gene>
    <name evidence="10" type="ORF">HDK90DRAFT_243921</name>
</gene>
<feature type="compositionally biased region" description="Basic and acidic residues" evidence="9">
    <location>
        <begin position="423"/>
        <end position="432"/>
    </location>
</feature>
<keyword evidence="7 8" id="KW-0472">Membrane</keyword>
<feature type="region of interest" description="Disordered" evidence="9">
    <location>
        <begin position="383"/>
        <end position="456"/>
    </location>
</feature>
<evidence type="ECO:0000256" key="8">
    <source>
        <dbReference type="RuleBase" id="RU362101"/>
    </source>
</evidence>
<feature type="transmembrane region" description="Helical" evidence="8">
    <location>
        <begin position="221"/>
        <end position="243"/>
    </location>
</feature>
<proteinExistence type="inferred from homology"/>
<feature type="transmembrane region" description="Helical" evidence="8">
    <location>
        <begin position="154"/>
        <end position="176"/>
    </location>
</feature>
<evidence type="ECO:0000256" key="4">
    <source>
        <dbReference type="ARBA" id="ARBA00022596"/>
    </source>
</evidence>
<keyword evidence="4" id="KW-0533">Nickel</keyword>
<evidence type="ECO:0000256" key="5">
    <source>
        <dbReference type="ARBA" id="ARBA00022692"/>
    </source>
</evidence>
<dbReference type="InterPro" id="IPR011541">
    <property type="entry name" value="Ni/Co_transpt_high_affinity"/>
</dbReference>
<feature type="transmembrane region" description="Helical" evidence="8">
    <location>
        <begin position="42"/>
        <end position="64"/>
    </location>
</feature>
<feature type="transmembrane region" description="Helical" evidence="8">
    <location>
        <begin position="295"/>
        <end position="327"/>
    </location>
</feature>
<reference evidence="10 11" key="1">
    <citation type="submission" date="2024-04" db="EMBL/GenBank/DDBJ databases">
        <title>Phyllosticta paracitricarpa is synonymous to the EU quarantine fungus P. citricarpa based on phylogenomic analyses.</title>
        <authorList>
            <consortium name="Lawrence Berkeley National Laboratory"/>
            <person name="Van Ingen-Buijs V.A."/>
            <person name="Van Westerhoven A.C."/>
            <person name="Haridas S."/>
            <person name="Skiadas P."/>
            <person name="Martin F."/>
            <person name="Groenewald J.Z."/>
            <person name="Crous P.W."/>
            <person name="Seidl M.F."/>
        </authorList>
    </citation>
    <scope>NUCLEOTIDE SEQUENCE [LARGE SCALE GENOMIC DNA]</scope>
    <source>
        <strain evidence="10 11">CBS 123374</strain>
    </source>
</reference>
<dbReference type="PANTHER" id="PTHR31611">
    <property type="entry name" value="HIGH-AFFINITY NICKEL TRANSPORT PROTEIN NIC1"/>
    <property type="match status" value="1"/>
</dbReference>
<dbReference type="Pfam" id="PF03824">
    <property type="entry name" value="NicO"/>
    <property type="match status" value="1"/>
</dbReference>
<feature type="compositionally biased region" description="Basic and acidic residues" evidence="9">
    <location>
        <begin position="441"/>
        <end position="456"/>
    </location>
</feature>
<keyword evidence="3 8" id="KW-0813">Transport</keyword>
<keyword evidence="5 8" id="KW-0812">Transmembrane</keyword>
<feature type="compositionally biased region" description="Basic and acidic residues" evidence="9">
    <location>
        <begin position="387"/>
        <end position="400"/>
    </location>
</feature>
<evidence type="ECO:0000256" key="2">
    <source>
        <dbReference type="ARBA" id="ARBA00010892"/>
    </source>
</evidence>
<evidence type="ECO:0000256" key="9">
    <source>
        <dbReference type="SAM" id="MobiDB-lite"/>
    </source>
</evidence>